<dbReference type="Proteomes" id="UP000064967">
    <property type="component" value="Chromosome"/>
</dbReference>
<sequence length="47" mass="5336">MLLPDGQELPRQNHEDLLRGVFGEVFRNAKAPKIPPDEIAVFMDETT</sequence>
<evidence type="ECO:0000313" key="2">
    <source>
        <dbReference type="Proteomes" id="UP000064967"/>
    </source>
</evidence>
<keyword evidence="2" id="KW-1185">Reference proteome</keyword>
<accession>A0A0K1QF08</accession>
<gene>
    <name evidence="1" type="ORF">AKJ09_10683</name>
</gene>
<dbReference type="STRING" id="1391654.AKJ09_10683"/>
<organism evidence="1 2">
    <name type="scientific">Labilithrix luteola</name>
    <dbReference type="NCBI Taxonomy" id="1391654"/>
    <lineage>
        <taxon>Bacteria</taxon>
        <taxon>Pseudomonadati</taxon>
        <taxon>Myxococcota</taxon>
        <taxon>Polyangia</taxon>
        <taxon>Polyangiales</taxon>
        <taxon>Labilitrichaceae</taxon>
        <taxon>Labilithrix</taxon>
    </lineage>
</organism>
<dbReference type="AlphaFoldDB" id="A0A0K1QF08"/>
<reference evidence="1 2" key="1">
    <citation type="submission" date="2015-08" db="EMBL/GenBank/DDBJ databases">
        <authorList>
            <person name="Babu N.S."/>
            <person name="Beckwith C.J."/>
            <person name="Beseler K.G."/>
            <person name="Brison A."/>
            <person name="Carone J.V."/>
            <person name="Caskin T.P."/>
            <person name="Diamond M."/>
            <person name="Durham M.E."/>
            <person name="Foxe J.M."/>
            <person name="Go M."/>
            <person name="Henderson B.A."/>
            <person name="Jones I.B."/>
            <person name="McGettigan J.A."/>
            <person name="Micheletti S.J."/>
            <person name="Nasrallah M.E."/>
            <person name="Ortiz D."/>
            <person name="Piller C.R."/>
            <person name="Privatt S.R."/>
            <person name="Schneider S.L."/>
            <person name="Sharp S."/>
            <person name="Smith T.C."/>
            <person name="Stanton J.D."/>
            <person name="Ullery H.E."/>
            <person name="Wilson R.J."/>
            <person name="Serrano M.G."/>
            <person name="Buck G."/>
            <person name="Lee V."/>
            <person name="Wang Y."/>
            <person name="Carvalho R."/>
            <person name="Voegtly L."/>
            <person name="Shi R."/>
            <person name="Duckworth R."/>
            <person name="Johnson A."/>
            <person name="Loviza R."/>
            <person name="Walstead R."/>
            <person name="Shah Z."/>
            <person name="Kiflezghi M."/>
            <person name="Wade K."/>
            <person name="Ball S.L."/>
            <person name="Bradley K.W."/>
            <person name="Asai D.J."/>
            <person name="Bowman C.A."/>
            <person name="Russell D.A."/>
            <person name="Pope W.H."/>
            <person name="Jacobs-Sera D."/>
            <person name="Hendrix R.W."/>
            <person name="Hatfull G.F."/>
        </authorList>
    </citation>
    <scope>NUCLEOTIDE SEQUENCE [LARGE SCALE GENOMIC DNA]</scope>
    <source>
        <strain evidence="1 2">DSM 27648</strain>
    </source>
</reference>
<protein>
    <submittedName>
        <fullName evidence="1">Uncharacterized protein</fullName>
    </submittedName>
</protein>
<dbReference type="EMBL" id="CP012333">
    <property type="protein sequence ID" value="AKV04020.1"/>
    <property type="molecule type" value="Genomic_DNA"/>
</dbReference>
<proteinExistence type="predicted"/>
<dbReference type="KEGG" id="llu:AKJ09_10683"/>
<name>A0A0K1QF08_9BACT</name>
<evidence type="ECO:0000313" key="1">
    <source>
        <dbReference type="EMBL" id="AKV04020.1"/>
    </source>
</evidence>